<gene>
    <name evidence="1" type="ORF">BO66DRAFT_391654</name>
</gene>
<keyword evidence="2" id="KW-1185">Reference proteome</keyword>
<name>A0ACD1HA10_9EURO</name>
<reference evidence="1" key="1">
    <citation type="submission" date="2018-02" db="EMBL/GenBank/DDBJ databases">
        <title>The genomes of Aspergillus section Nigri reveals drivers in fungal speciation.</title>
        <authorList>
            <consortium name="DOE Joint Genome Institute"/>
            <person name="Vesth T.C."/>
            <person name="Nybo J."/>
            <person name="Theobald S."/>
            <person name="Brandl J."/>
            <person name="Frisvad J.C."/>
            <person name="Nielsen K.F."/>
            <person name="Lyhne E.K."/>
            <person name="Kogle M.E."/>
            <person name="Kuo A."/>
            <person name="Riley R."/>
            <person name="Clum A."/>
            <person name="Nolan M."/>
            <person name="Lipzen A."/>
            <person name="Salamov A."/>
            <person name="Henrissat B."/>
            <person name="Wiebenga A."/>
            <person name="De vries R.P."/>
            <person name="Grigoriev I.V."/>
            <person name="Mortensen U.H."/>
            <person name="Andersen M.R."/>
            <person name="Baker S.E."/>
        </authorList>
    </citation>
    <scope>NUCLEOTIDE SEQUENCE</scope>
    <source>
        <strain evidence="1">CBS 121060</strain>
    </source>
</reference>
<accession>A0ACD1HA10</accession>
<dbReference type="EMBL" id="KZ824954">
    <property type="protein sequence ID" value="RAH70470.1"/>
    <property type="molecule type" value="Genomic_DNA"/>
</dbReference>
<sequence length="491" mass="52422">MPPFGINLANKSKASGGGGGGRPPPGNQAPNKRKKTIFDDSDDDSSDDDTTAPANKKPSAIEITTLGGLNDIPTPAPAPKPTDTDTHPPKRKSNLTNSKPPTTIKPLSKTSIFANDSDDDATAEPTTTTTTTYGLTTNPPTKTKTKTPTPTGNEYTNLSALHSSRQHRHSAESLDPSIYSYDSIYDTLHAKPAPKPTPGHPDDPSGTVPKYMTALLRSAEIRKRDQLRARDRQLAKEREAEGDEFADKEKFVTAAYKAQQAEMRRIEEEEAAREAKEEEDRRKNGGKGMVGFYREMLARGEEQHAAVVRAAAEAAAAVKEGGAAAAAAATAAAGEGEKSGEEKDDKHKSEAQVAAELNARGAHIAVNDDGQVVDKRQLLSAGLNVAPKPKVAPQLDPKAGTRVGGPATSRFGANRAGADRGGQRARQTEMIAAQLEERARQEEEAEAARQKEIAERSRSLKTQGDVSSARERYLARKKEREAAAAAKGKAS</sequence>
<dbReference type="Proteomes" id="UP000249661">
    <property type="component" value="Unassembled WGS sequence"/>
</dbReference>
<evidence type="ECO:0000313" key="2">
    <source>
        <dbReference type="Proteomes" id="UP000249661"/>
    </source>
</evidence>
<evidence type="ECO:0000313" key="1">
    <source>
        <dbReference type="EMBL" id="RAH70470.1"/>
    </source>
</evidence>
<protein>
    <submittedName>
        <fullName evidence="1">Uncharacterized protein</fullName>
    </submittedName>
</protein>
<proteinExistence type="predicted"/>
<organism evidence="1 2">
    <name type="scientific">Aspergillus aculeatinus CBS 121060</name>
    <dbReference type="NCBI Taxonomy" id="1448322"/>
    <lineage>
        <taxon>Eukaryota</taxon>
        <taxon>Fungi</taxon>
        <taxon>Dikarya</taxon>
        <taxon>Ascomycota</taxon>
        <taxon>Pezizomycotina</taxon>
        <taxon>Eurotiomycetes</taxon>
        <taxon>Eurotiomycetidae</taxon>
        <taxon>Eurotiales</taxon>
        <taxon>Aspergillaceae</taxon>
        <taxon>Aspergillus</taxon>
        <taxon>Aspergillus subgen. Circumdati</taxon>
    </lineage>
</organism>